<dbReference type="Gene3D" id="1.10.1330.10">
    <property type="entry name" value="Dockerin domain"/>
    <property type="match status" value="1"/>
</dbReference>
<dbReference type="InterPro" id="IPR002105">
    <property type="entry name" value="Dockerin_1_rpt"/>
</dbReference>
<dbReference type="SUPFAM" id="SSF49384">
    <property type="entry name" value="Carbohydrate-binding domain"/>
    <property type="match status" value="1"/>
</dbReference>
<accession>A0A6L8V7W5</accession>
<sequence>MTKRRWKRMKVLNKTTLFLLSLLVFLITICPTTILADNAIHSNLTGWQSKQGTWSITSDGKIQGTSNSDGFYMASEQHSNFVYEADINFVNAKDKAAALVFRSNEDGSKAYVANVDRSFGTARLFKFPAVGQFELGSSPIQSKSSYHLKVLVNGEHILFYLDDVLIIDAQDNTYTSGNLGLNVFSSNVVFDNVRITFVEDREPGKGGVRAPDYYSEQYRPQYHFTPEFGWLNDPNGMVYYEGEYHLFYQYYPYDRVWGPMHWGHAVSKDMIHWEHLPIALYPDKQGYIFSGSAVVDAHDTSGFFNGGSGLVAIFTHDANGKEKQSIAYSKDKGRTWTKYAGNPVLPPIADNDYRDPKVIWHEETQKWIMAVAGGKFRIYSSPNLINWTLESENNIYTECPDLFPLPVDGNAQNKKWVLSKGGRSYIIGSFDGKTFVPETNDIPMNYGPDTYATQSFSDVPGGRRIIMSWMTNLQYASSLKEVTNPWNGANTIPYELSLVTSPEGIRLMQKPIAELQQLRGADYTLTNKTVSPGTNLLEGHHALQAEIEAVFELGTAQEFGLKVRQGESEETIVGYDTANKKMFVDRNHSGAKLTGRSEAPLTPENNRITMHLFVDWSSVEAFGNDGKQIITNLVFPQFGSDKMELYAKGGDVQLVSLHLYDLKSTWRDDSQAASPAKVLLSESKVNLPLGKTTRLSAIPFPFNTQLAGGAWSLGDAAIAEVTTDGVGHALIKGLGEGTTSITFTSGQLTATAQIEVYKSEFNTNLTKLVPQGGTWIIRNGLEGNAAGDGFNIATEKSYKNFIYESDLTFKSGVAAALIFRSNDTGSQSYVANVDRNMRTARIFKFPANGNFELGTARIDVKDTYHLKVVANGKHLQYYLDGKLIIEADDATYQEGKSGFNVFSGDVQFNNSYLTDLDAPPKDLSGVISGPQSVQAGKPFTLNYGITGDTQSVYQSVYAQDVTFTYDPEQMEFISADSLLTDQKIVAISDVTKNPGKVRILSAMVGGDHSVNGEMLALHMRAKSSSPVTALISLSDAVVANGTGVEKNIAGTSYSVQITAITTPGDTNGDNKISIGDLAIVASYYGKTSKDPNWNLYEKADINNDGVIDIADLAALAILIIG</sequence>
<dbReference type="InterPro" id="IPR036439">
    <property type="entry name" value="Dockerin_dom_sf"/>
</dbReference>
<evidence type="ECO:0000256" key="2">
    <source>
        <dbReference type="ARBA" id="ARBA00022801"/>
    </source>
</evidence>
<dbReference type="SUPFAM" id="SSF75005">
    <property type="entry name" value="Arabinanase/levansucrase/invertase"/>
    <property type="match status" value="1"/>
</dbReference>
<dbReference type="InterPro" id="IPR008965">
    <property type="entry name" value="CBM2/CBM3_carb-bd_dom_sf"/>
</dbReference>
<dbReference type="CDD" id="cd08547">
    <property type="entry name" value="Type_II_cohesin"/>
    <property type="match status" value="1"/>
</dbReference>
<dbReference type="GO" id="GO:0000272">
    <property type="term" value="P:polysaccharide catabolic process"/>
    <property type="evidence" value="ECO:0007669"/>
    <property type="project" value="InterPro"/>
</dbReference>
<proteinExistence type="inferred from homology"/>
<dbReference type="GO" id="GO:0030246">
    <property type="term" value="F:carbohydrate binding"/>
    <property type="evidence" value="ECO:0007669"/>
    <property type="project" value="InterPro"/>
</dbReference>
<dbReference type="Gene3D" id="2.60.120.560">
    <property type="entry name" value="Exo-inulinase, domain 1"/>
    <property type="match status" value="3"/>
</dbReference>
<dbReference type="InterPro" id="IPR016134">
    <property type="entry name" value="Dockerin_dom"/>
</dbReference>
<dbReference type="InterPro" id="IPR010496">
    <property type="entry name" value="AL/BT2_dom"/>
</dbReference>
<dbReference type="InterPro" id="IPR013189">
    <property type="entry name" value="Glyco_hydro_32_C"/>
</dbReference>
<dbReference type="InterPro" id="IPR018053">
    <property type="entry name" value="Glyco_hydro_32_AS"/>
</dbReference>
<dbReference type="SUPFAM" id="SSF49373">
    <property type="entry name" value="Invasin/intimin cell-adhesion fragments"/>
    <property type="match status" value="1"/>
</dbReference>
<dbReference type="Pfam" id="PF00963">
    <property type="entry name" value="Cohesin"/>
    <property type="match status" value="1"/>
</dbReference>
<feature type="domain" description="Dockerin" evidence="4">
    <location>
        <begin position="1059"/>
        <end position="1121"/>
    </location>
</feature>
<dbReference type="Pfam" id="PF08244">
    <property type="entry name" value="Glyco_hydro_32C"/>
    <property type="match status" value="1"/>
</dbReference>
<protein>
    <submittedName>
        <fullName evidence="5">DUF1080 domain-containing protein</fullName>
    </submittedName>
</protein>
<dbReference type="CDD" id="cd14254">
    <property type="entry name" value="Dockerin_II"/>
    <property type="match status" value="1"/>
</dbReference>
<dbReference type="SMART" id="SM00640">
    <property type="entry name" value="Glyco_32"/>
    <property type="match status" value="1"/>
</dbReference>
<evidence type="ECO:0000259" key="4">
    <source>
        <dbReference type="PROSITE" id="PS51766"/>
    </source>
</evidence>
<dbReference type="Gene3D" id="2.60.40.1080">
    <property type="match status" value="1"/>
</dbReference>
<dbReference type="GO" id="GO:0005987">
    <property type="term" value="P:sucrose catabolic process"/>
    <property type="evidence" value="ECO:0007669"/>
    <property type="project" value="TreeGrafter"/>
</dbReference>
<dbReference type="SUPFAM" id="SSF63446">
    <property type="entry name" value="Type I dockerin domain"/>
    <property type="match status" value="1"/>
</dbReference>
<dbReference type="PROSITE" id="PS51766">
    <property type="entry name" value="DOCKERIN"/>
    <property type="match status" value="1"/>
</dbReference>
<dbReference type="SUPFAM" id="SSF49899">
    <property type="entry name" value="Concanavalin A-like lectins/glucanases"/>
    <property type="match status" value="1"/>
</dbReference>
<dbReference type="Proteomes" id="UP000481087">
    <property type="component" value="Unassembled WGS sequence"/>
</dbReference>
<dbReference type="Pfam" id="PF00404">
    <property type="entry name" value="Dockerin_1"/>
    <property type="match status" value="1"/>
</dbReference>
<reference evidence="5 6" key="1">
    <citation type="submission" date="2019-12" db="EMBL/GenBank/DDBJ databases">
        <title>Paenibacillus sp. nov. sp. isolated from soil.</title>
        <authorList>
            <person name="Kim J."/>
            <person name="Jeong S.E."/>
            <person name="Jung H.S."/>
            <person name="Jeon C.O."/>
        </authorList>
    </citation>
    <scope>NUCLEOTIDE SEQUENCE [LARGE SCALE GENOMIC DNA]</scope>
    <source>
        <strain evidence="5 6">5J-6</strain>
    </source>
</reference>
<dbReference type="EMBL" id="WTUZ01000039">
    <property type="protein sequence ID" value="MZQ86355.1"/>
    <property type="molecule type" value="Genomic_DNA"/>
</dbReference>
<dbReference type="InterPro" id="IPR008964">
    <property type="entry name" value="Invasin/intimin_cell_adhesion"/>
</dbReference>
<dbReference type="InterPro" id="IPR013148">
    <property type="entry name" value="Glyco_hydro_32_N"/>
</dbReference>
<evidence type="ECO:0000256" key="1">
    <source>
        <dbReference type="ARBA" id="ARBA00009902"/>
    </source>
</evidence>
<comment type="caution">
    <text evidence="5">The sequence shown here is derived from an EMBL/GenBank/DDBJ whole genome shotgun (WGS) entry which is preliminary data.</text>
</comment>
<dbReference type="PANTHER" id="PTHR42800">
    <property type="entry name" value="EXOINULINASE INUD (AFU_ORTHOLOGUE AFUA_5G00480)"/>
    <property type="match status" value="1"/>
</dbReference>
<keyword evidence="2" id="KW-0378">Hydrolase</keyword>
<dbReference type="PROSITE" id="PS00609">
    <property type="entry name" value="GLYCOSYL_HYDROL_F32"/>
    <property type="match status" value="1"/>
</dbReference>
<dbReference type="InterPro" id="IPR001362">
    <property type="entry name" value="Glyco_hydro_32"/>
</dbReference>
<dbReference type="InterPro" id="IPR023296">
    <property type="entry name" value="Glyco_hydro_beta-prop_sf"/>
</dbReference>
<organism evidence="5 6">
    <name type="scientific">Paenibacillus silvestris</name>
    <dbReference type="NCBI Taxonomy" id="2606219"/>
    <lineage>
        <taxon>Bacteria</taxon>
        <taxon>Bacillati</taxon>
        <taxon>Bacillota</taxon>
        <taxon>Bacilli</taxon>
        <taxon>Bacillales</taxon>
        <taxon>Paenibacillaceae</taxon>
        <taxon>Paenibacillus</taxon>
    </lineage>
</organism>
<dbReference type="AlphaFoldDB" id="A0A6L8V7W5"/>
<dbReference type="GO" id="GO:0004575">
    <property type="term" value="F:sucrose alpha-glucosidase activity"/>
    <property type="evidence" value="ECO:0007669"/>
    <property type="project" value="TreeGrafter"/>
</dbReference>
<keyword evidence="6" id="KW-1185">Reference proteome</keyword>
<dbReference type="Gene3D" id="2.60.40.680">
    <property type="match status" value="1"/>
</dbReference>
<dbReference type="Gene3D" id="2.115.10.20">
    <property type="entry name" value="Glycosyl hydrolase domain, family 43"/>
    <property type="match status" value="1"/>
</dbReference>
<dbReference type="InterPro" id="IPR018247">
    <property type="entry name" value="EF_Hand_1_Ca_BS"/>
</dbReference>
<keyword evidence="3" id="KW-0326">Glycosidase</keyword>
<dbReference type="InterPro" id="IPR013320">
    <property type="entry name" value="ConA-like_dom_sf"/>
</dbReference>
<dbReference type="Pfam" id="PF00251">
    <property type="entry name" value="Glyco_hydro_32N"/>
    <property type="match status" value="1"/>
</dbReference>
<comment type="similarity">
    <text evidence="1">Belongs to the glycosyl hydrolase 32 family.</text>
</comment>
<gene>
    <name evidence="5" type="ORF">GQF01_30055</name>
</gene>
<evidence type="ECO:0000256" key="3">
    <source>
        <dbReference type="ARBA" id="ARBA00023295"/>
    </source>
</evidence>
<dbReference type="PROSITE" id="PS00018">
    <property type="entry name" value="EF_HAND_1"/>
    <property type="match status" value="2"/>
</dbReference>
<dbReference type="CDD" id="cd18622">
    <property type="entry name" value="GH32_Inu-like"/>
    <property type="match status" value="1"/>
</dbReference>
<evidence type="ECO:0000313" key="6">
    <source>
        <dbReference type="Proteomes" id="UP000481087"/>
    </source>
</evidence>
<dbReference type="PANTHER" id="PTHR42800:SF1">
    <property type="entry name" value="EXOINULINASE INUD (AFU_ORTHOLOGUE AFUA_5G00480)"/>
    <property type="match status" value="1"/>
</dbReference>
<name>A0A6L8V7W5_9BACL</name>
<dbReference type="InterPro" id="IPR002102">
    <property type="entry name" value="Cohesin_dom"/>
</dbReference>
<evidence type="ECO:0000313" key="5">
    <source>
        <dbReference type="EMBL" id="MZQ86355.1"/>
    </source>
</evidence>
<dbReference type="GO" id="GO:0005737">
    <property type="term" value="C:cytoplasm"/>
    <property type="evidence" value="ECO:0007669"/>
    <property type="project" value="TreeGrafter"/>
</dbReference>
<dbReference type="Pfam" id="PF06439">
    <property type="entry name" value="3keto-disac_hyd"/>
    <property type="match status" value="2"/>
</dbReference>